<dbReference type="Gene3D" id="3.40.309.10">
    <property type="entry name" value="Aldehyde Dehydrogenase, Chain A, domain 2"/>
    <property type="match status" value="1"/>
</dbReference>
<dbReference type="NCBIfam" id="TIGR00407">
    <property type="entry name" value="proA"/>
    <property type="match status" value="1"/>
</dbReference>
<comment type="pathway">
    <text evidence="1">Amino-acid biosynthesis; L-proline biosynthesis; L-glutamate 5-semialdehyde from L-glutamate: step 2/2.</text>
</comment>
<dbReference type="InterPro" id="IPR015590">
    <property type="entry name" value="Aldehyde_DH_dom"/>
</dbReference>
<dbReference type="GO" id="GO:0004350">
    <property type="term" value="F:glutamate-5-semialdehyde dehydrogenase activity"/>
    <property type="evidence" value="ECO:0007669"/>
    <property type="project" value="UniProtKB-EC"/>
</dbReference>
<dbReference type="NCBIfam" id="NF001221">
    <property type="entry name" value="PRK00197.1"/>
    <property type="match status" value="1"/>
</dbReference>
<evidence type="ECO:0000256" key="3">
    <source>
        <dbReference type="ARBA" id="ARBA00022605"/>
    </source>
</evidence>
<dbReference type="EMBL" id="LAZR01027998">
    <property type="protein sequence ID" value="KKL63944.1"/>
    <property type="molecule type" value="Genomic_DNA"/>
</dbReference>
<keyword evidence="5" id="KW-0521">NADP</keyword>
<evidence type="ECO:0000256" key="7">
    <source>
        <dbReference type="ARBA" id="ARBA00049024"/>
    </source>
</evidence>
<dbReference type="CDD" id="cd07079">
    <property type="entry name" value="ALDH_F18-19_ProA-GPR"/>
    <property type="match status" value="1"/>
</dbReference>
<evidence type="ECO:0000313" key="9">
    <source>
        <dbReference type="EMBL" id="KKL63944.1"/>
    </source>
</evidence>
<evidence type="ECO:0000256" key="6">
    <source>
        <dbReference type="ARBA" id="ARBA00023002"/>
    </source>
</evidence>
<sequence>MDIKQFVYDRAVEAKKGARELGRASSQHKNNALLKMAALVRERAASLKAANDKDMKLAEKKGLTSAMLDRLCLTDERIEEMAVGLEQVASLPDPVGEITGMWDRPNKLKIGRMRVPIGVIAMIYESRPNVTADATALCLKAGNAVLLKGGSEAINSNRAIVDILRAAISDAGLHEGAVTFLDTPDRQAVQEMLKLEGIIDLVIPRGGEGLIRTVTENSRVPVLKHYKGVCHVFVDRDADLDMAESVVLNSKVQRPGTCNAMETLLVDEPIAGEFLPRVIKKLRAEGVTTIKGCKRSVEILGDIDSANEDDYNNEYLELEMSLKVVSGM</sequence>
<dbReference type="EC" id="1.2.1.41" evidence="2"/>
<dbReference type="InterPro" id="IPR016161">
    <property type="entry name" value="Ald_DH/histidinol_DH"/>
</dbReference>
<keyword evidence="4" id="KW-0641">Proline biosynthesis</keyword>
<evidence type="ECO:0000259" key="8">
    <source>
        <dbReference type="Pfam" id="PF00171"/>
    </source>
</evidence>
<dbReference type="InterPro" id="IPR016163">
    <property type="entry name" value="Ald_DH_C"/>
</dbReference>
<feature type="domain" description="Aldehyde dehydrogenase" evidence="8">
    <location>
        <begin position="10"/>
        <end position="284"/>
    </location>
</feature>
<evidence type="ECO:0000256" key="4">
    <source>
        <dbReference type="ARBA" id="ARBA00022650"/>
    </source>
</evidence>
<dbReference type="GO" id="GO:0055129">
    <property type="term" value="P:L-proline biosynthetic process"/>
    <property type="evidence" value="ECO:0007669"/>
    <property type="project" value="UniProtKB-UniPathway"/>
</dbReference>
<comment type="caution">
    <text evidence="9">The sequence shown here is derived from an EMBL/GenBank/DDBJ whole genome shotgun (WGS) entry which is preliminary data.</text>
</comment>
<keyword evidence="3" id="KW-0028">Amino-acid biosynthesis</keyword>
<feature type="non-terminal residue" evidence="9">
    <location>
        <position position="328"/>
    </location>
</feature>
<dbReference type="Pfam" id="PF00171">
    <property type="entry name" value="Aldedh"/>
    <property type="match status" value="1"/>
</dbReference>
<gene>
    <name evidence="9" type="ORF">LCGC14_2170060</name>
</gene>
<comment type="catalytic activity">
    <reaction evidence="7">
        <text>L-glutamate 5-semialdehyde + phosphate + NADP(+) = L-glutamyl 5-phosphate + NADPH + H(+)</text>
        <dbReference type="Rhea" id="RHEA:19541"/>
        <dbReference type="ChEBI" id="CHEBI:15378"/>
        <dbReference type="ChEBI" id="CHEBI:43474"/>
        <dbReference type="ChEBI" id="CHEBI:57783"/>
        <dbReference type="ChEBI" id="CHEBI:58066"/>
        <dbReference type="ChEBI" id="CHEBI:58274"/>
        <dbReference type="ChEBI" id="CHEBI:58349"/>
        <dbReference type="EC" id="1.2.1.41"/>
    </reaction>
</comment>
<reference evidence="9" key="1">
    <citation type="journal article" date="2015" name="Nature">
        <title>Complex archaea that bridge the gap between prokaryotes and eukaryotes.</title>
        <authorList>
            <person name="Spang A."/>
            <person name="Saw J.H."/>
            <person name="Jorgensen S.L."/>
            <person name="Zaremba-Niedzwiedzka K."/>
            <person name="Martijn J."/>
            <person name="Lind A.E."/>
            <person name="van Eijk R."/>
            <person name="Schleper C."/>
            <person name="Guy L."/>
            <person name="Ettema T.J."/>
        </authorList>
    </citation>
    <scope>NUCLEOTIDE SEQUENCE</scope>
</reference>
<accession>A0A0F9DQH5</accession>
<dbReference type="InterPro" id="IPR016162">
    <property type="entry name" value="Ald_DH_N"/>
</dbReference>
<dbReference type="PANTHER" id="PTHR11063">
    <property type="entry name" value="GLUTAMATE SEMIALDEHYDE DEHYDROGENASE"/>
    <property type="match status" value="1"/>
</dbReference>
<proteinExistence type="predicted"/>
<dbReference type="UniPathway" id="UPA00098">
    <property type="reaction ID" value="UER00360"/>
</dbReference>
<evidence type="ECO:0000256" key="2">
    <source>
        <dbReference type="ARBA" id="ARBA00013002"/>
    </source>
</evidence>
<evidence type="ECO:0000256" key="5">
    <source>
        <dbReference type="ARBA" id="ARBA00022857"/>
    </source>
</evidence>
<protein>
    <recommendedName>
        <fullName evidence="2">glutamate-5-semialdehyde dehydrogenase</fullName>
        <ecNumber evidence="2">1.2.1.41</ecNumber>
    </recommendedName>
</protein>
<dbReference type="AlphaFoldDB" id="A0A0F9DQH5"/>
<dbReference type="Gene3D" id="3.40.605.10">
    <property type="entry name" value="Aldehyde Dehydrogenase, Chain A, domain 1"/>
    <property type="match status" value="1"/>
</dbReference>
<organism evidence="9">
    <name type="scientific">marine sediment metagenome</name>
    <dbReference type="NCBI Taxonomy" id="412755"/>
    <lineage>
        <taxon>unclassified sequences</taxon>
        <taxon>metagenomes</taxon>
        <taxon>ecological metagenomes</taxon>
    </lineage>
</organism>
<evidence type="ECO:0000256" key="1">
    <source>
        <dbReference type="ARBA" id="ARBA00004985"/>
    </source>
</evidence>
<dbReference type="InterPro" id="IPR000965">
    <property type="entry name" value="GPR_dom"/>
</dbReference>
<name>A0A0F9DQH5_9ZZZZ</name>
<dbReference type="PANTHER" id="PTHR11063:SF8">
    <property type="entry name" value="DELTA-1-PYRROLINE-5-CARBOXYLATE SYNTHASE"/>
    <property type="match status" value="1"/>
</dbReference>
<keyword evidence="6" id="KW-0560">Oxidoreductase</keyword>
<dbReference type="SUPFAM" id="SSF53720">
    <property type="entry name" value="ALDH-like"/>
    <property type="match status" value="1"/>
</dbReference>